<keyword evidence="3" id="KW-1185">Reference proteome</keyword>
<protein>
    <submittedName>
        <fullName evidence="2">Uncharacterized protein</fullName>
    </submittedName>
</protein>
<evidence type="ECO:0000313" key="3">
    <source>
        <dbReference type="Proteomes" id="UP000265520"/>
    </source>
</evidence>
<feature type="compositionally biased region" description="Basic and acidic residues" evidence="1">
    <location>
        <begin position="1"/>
        <end position="33"/>
    </location>
</feature>
<dbReference type="EMBL" id="LXQA011142256">
    <property type="protein sequence ID" value="MCI86495.1"/>
    <property type="molecule type" value="Genomic_DNA"/>
</dbReference>
<sequence length="72" mass="7837">SIKEEQTKAIELRNRKIDGAAKPKEVAKSKTSEEGDNPTKATSEEDENVEEEPTTHDSPQAVSTPPPVYTTA</sequence>
<evidence type="ECO:0000313" key="2">
    <source>
        <dbReference type="EMBL" id="MCI86495.1"/>
    </source>
</evidence>
<proteinExistence type="predicted"/>
<name>A0A392VI62_9FABA</name>
<organism evidence="2 3">
    <name type="scientific">Trifolium medium</name>
    <dbReference type="NCBI Taxonomy" id="97028"/>
    <lineage>
        <taxon>Eukaryota</taxon>
        <taxon>Viridiplantae</taxon>
        <taxon>Streptophyta</taxon>
        <taxon>Embryophyta</taxon>
        <taxon>Tracheophyta</taxon>
        <taxon>Spermatophyta</taxon>
        <taxon>Magnoliopsida</taxon>
        <taxon>eudicotyledons</taxon>
        <taxon>Gunneridae</taxon>
        <taxon>Pentapetalae</taxon>
        <taxon>rosids</taxon>
        <taxon>fabids</taxon>
        <taxon>Fabales</taxon>
        <taxon>Fabaceae</taxon>
        <taxon>Papilionoideae</taxon>
        <taxon>50 kb inversion clade</taxon>
        <taxon>NPAAA clade</taxon>
        <taxon>Hologalegina</taxon>
        <taxon>IRL clade</taxon>
        <taxon>Trifolieae</taxon>
        <taxon>Trifolium</taxon>
    </lineage>
</organism>
<reference evidence="2 3" key="1">
    <citation type="journal article" date="2018" name="Front. Plant Sci.">
        <title>Red Clover (Trifolium pratense) and Zigzag Clover (T. medium) - A Picture of Genomic Similarities and Differences.</title>
        <authorList>
            <person name="Dluhosova J."/>
            <person name="Istvanek J."/>
            <person name="Nedelnik J."/>
            <person name="Repkova J."/>
        </authorList>
    </citation>
    <scope>NUCLEOTIDE SEQUENCE [LARGE SCALE GENOMIC DNA]</scope>
    <source>
        <strain evidence="3">cv. 10/8</strain>
        <tissue evidence="2">Leaf</tissue>
    </source>
</reference>
<evidence type="ECO:0000256" key="1">
    <source>
        <dbReference type="SAM" id="MobiDB-lite"/>
    </source>
</evidence>
<comment type="caution">
    <text evidence="2">The sequence shown here is derived from an EMBL/GenBank/DDBJ whole genome shotgun (WGS) entry which is preliminary data.</text>
</comment>
<feature type="non-terminal residue" evidence="2">
    <location>
        <position position="1"/>
    </location>
</feature>
<dbReference type="Proteomes" id="UP000265520">
    <property type="component" value="Unassembled WGS sequence"/>
</dbReference>
<feature type="non-terminal residue" evidence="2">
    <location>
        <position position="72"/>
    </location>
</feature>
<accession>A0A392VI62</accession>
<dbReference type="AlphaFoldDB" id="A0A392VI62"/>
<feature type="region of interest" description="Disordered" evidence="1">
    <location>
        <begin position="1"/>
        <end position="72"/>
    </location>
</feature>